<proteinExistence type="predicted"/>
<dbReference type="Pfam" id="PF06695">
    <property type="entry name" value="Sm_multidrug_ex"/>
    <property type="match status" value="1"/>
</dbReference>
<feature type="transmembrane region" description="Helical" evidence="1">
    <location>
        <begin position="105"/>
        <end position="128"/>
    </location>
</feature>
<evidence type="ECO:0000313" key="3">
    <source>
        <dbReference type="Proteomes" id="UP000199337"/>
    </source>
</evidence>
<keyword evidence="1" id="KW-1133">Transmembrane helix</keyword>
<feature type="transmembrane region" description="Helical" evidence="1">
    <location>
        <begin position="34"/>
        <end position="55"/>
    </location>
</feature>
<dbReference type="Proteomes" id="UP000199337">
    <property type="component" value="Unassembled WGS sequence"/>
</dbReference>
<evidence type="ECO:0000256" key="1">
    <source>
        <dbReference type="SAM" id="Phobius"/>
    </source>
</evidence>
<reference evidence="3" key="1">
    <citation type="submission" date="2016-10" db="EMBL/GenBank/DDBJ databases">
        <authorList>
            <person name="Varghese N."/>
            <person name="Submissions S."/>
        </authorList>
    </citation>
    <scope>NUCLEOTIDE SEQUENCE [LARGE SCALE GENOMIC DNA]</scope>
    <source>
        <strain evidence="3">DSM 17038</strain>
    </source>
</reference>
<gene>
    <name evidence="2" type="ORF">SAMN05660649_00577</name>
</gene>
<feature type="transmembrane region" description="Helical" evidence="1">
    <location>
        <begin position="7"/>
        <end position="28"/>
    </location>
</feature>
<dbReference type="AlphaFoldDB" id="A0A1I2NVA9"/>
<dbReference type="EMBL" id="FOOX01000002">
    <property type="protein sequence ID" value="SFG07473.1"/>
    <property type="molecule type" value="Genomic_DNA"/>
</dbReference>
<protein>
    <submittedName>
        <fullName evidence="2">Putative small multi-drug export protein</fullName>
    </submittedName>
</protein>
<dbReference type="InterPro" id="IPR009577">
    <property type="entry name" value="Sm_multidrug_ex"/>
</dbReference>
<accession>A0A1I2NVA9</accession>
<dbReference type="OrthoDB" id="6400183at2"/>
<feature type="transmembrane region" description="Helical" evidence="1">
    <location>
        <begin position="140"/>
        <end position="164"/>
    </location>
</feature>
<name>A0A1I2NVA9_9FIRM</name>
<keyword evidence="3" id="KW-1185">Reference proteome</keyword>
<sequence>MLVTYLLVFILAGIPLVELVVVVPLAIIGGLSPVPVAVLGFLGNALTVMLLIVFIERVKGWMRSRKKKRIGEREHVGEELQNGEEVDAEQDSQKEKRARVLFDKYGLPGLTIFGPILVGSHITAFMGMSFSSKRHLVSGWMLASLGLWTIVSAVTASYGVTFFVQDVEENGFLIRLFQQLNN</sequence>
<evidence type="ECO:0000313" key="2">
    <source>
        <dbReference type="EMBL" id="SFG07473.1"/>
    </source>
</evidence>
<organism evidence="2 3">
    <name type="scientific">Desulfotruncus arcticus DSM 17038</name>
    <dbReference type="NCBI Taxonomy" id="1121424"/>
    <lineage>
        <taxon>Bacteria</taxon>
        <taxon>Bacillati</taxon>
        <taxon>Bacillota</taxon>
        <taxon>Clostridia</taxon>
        <taxon>Eubacteriales</taxon>
        <taxon>Desulfallaceae</taxon>
        <taxon>Desulfotruncus</taxon>
    </lineage>
</organism>
<keyword evidence="1" id="KW-0472">Membrane</keyword>
<keyword evidence="1" id="KW-0812">Transmembrane</keyword>
<dbReference type="STRING" id="341036.SAMN05660649_00577"/>